<gene>
    <name evidence="3" type="ORF">FOA19_00740</name>
</gene>
<feature type="transmembrane region" description="Helical" evidence="1">
    <location>
        <begin position="215"/>
        <end position="233"/>
    </location>
</feature>
<feature type="transmembrane region" description="Helical" evidence="1">
    <location>
        <begin position="130"/>
        <end position="149"/>
    </location>
</feature>
<dbReference type="AlphaFoldDB" id="A0A5B6TIP8"/>
<feature type="transmembrane region" description="Helical" evidence="1">
    <location>
        <begin position="245"/>
        <end position="263"/>
    </location>
</feature>
<evidence type="ECO:0000256" key="1">
    <source>
        <dbReference type="SAM" id="Phobius"/>
    </source>
</evidence>
<protein>
    <submittedName>
        <fullName evidence="3">Acyltransferase</fullName>
    </submittedName>
</protein>
<feature type="transmembrane region" description="Helical" evidence="1">
    <location>
        <begin position="275"/>
        <end position="298"/>
    </location>
</feature>
<dbReference type="Proteomes" id="UP000324133">
    <property type="component" value="Unassembled WGS sequence"/>
</dbReference>
<dbReference type="PANTHER" id="PTHR23028">
    <property type="entry name" value="ACETYLTRANSFERASE"/>
    <property type="match status" value="1"/>
</dbReference>
<dbReference type="GO" id="GO:0016747">
    <property type="term" value="F:acyltransferase activity, transferring groups other than amino-acyl groups"/>
    <property type="evidence" value="ECO:0007669"/>
    <property type="project" value="InterPro"/>
</dbReference>
<dbReference type="EMBL" id="VKKY01000001">
    <property type="protein sequence ID" value="KAA3439245.1"/>
    <property type="molecule type" value="Genomic_DNA"/>
</dbReference>
<keyword evidence="1" id="KW-0472">Membrane</keyword>
<organism evidence="3 4">
    <name type="scientific">Rufibacter hautae</name>
    <dbReference type="NCBI Taxonomy" id="2595005"/>
    <lineage>
        <taxon>Bacteria</taxon>
        <taxon>Pseudomonadati</taxon>
        <taxon>Bacteroidota</taxon>
        <taxon>Cytophagia</taxon>
        <taxon>Cytophagales</taxon>
        <taxon>Hymenobacteraceae</taxon>
        <taxon>Rufibacter</taxon>
    </lineage>
</organism>
<keyword evidence="3" id="KW-0808">Transferase</keyword>
<dbReference type="PANTHER" id="PTHR23028:SF53">
    <property type="entry name" value="ACYL_TRANSF_3 DOMAIN-CONTAINING PROTEIN"/>
    <property type="match status" value="1"/>
</dbReference>
<feature type="transmembrane region" description="Helical" evidence="1">
    <location>
        <begin position="318"/>
        <end position="340"/>
    </location>
</feature>
<feature type="transmembrane region" description="Helical" evidence="1">
    <location>
        <begin position="156"/>
        <end position="175"/>
    </location>
</feature>
<accession>A0A5B6TIP8</accession>
<dbReference type="GO" id="GO:0009103">
    <property type="term" value="P:lipopolysaccharide biosynthetic process"/>
    <property type="evidence" value="ECO:0007669"/>
    <property type="project" value="TreeGrafter"/>
</dbReference>
<proteinExistence type="predicted"/>
<evidence type="ECO:0000313" key="3">
    <source>
        <dbReference type="EMBL" id="KAA3439245.1"/>
    </source>
</evidence>
<sequence length="364" mass="42354">MAMGYIKQLDSLRAFAIFFVLCNHFLPHDSLFYKLSLIIFAPDIFFTISGFLITMILLKDRRKAEANSTNKGRVFSDFFLKRALRIFPAYYLTLLVTFVLQPDSGPQYGPYLNFTANFDMYTNKYWGDLGHLWSMSVEQQFYLFWPLVILFIPRRFLPHTLVSFILVGIISQNLIPDKEFLWILPHTCFDALGLGALLAWVVVEKNYSFPMVYKVLCVLGPLSILAITSQNLWGDFPSPHHRSLMALIICWAIGYFITVGNMEQDRFAWLFQNRALLLIGKISYGIYLYHVTLLNHSSRLLTEFNQFLPLPQWIKGNFYFYLTENLVLLMVGAWLSWKFFEVPVSNLKRHLKKETPKSVAQQTA</sequence>
<keyword evidence="1" id="KW-0812">Transmembrane</keyword>
<dbReference type="OrthoDB" id="9796461at2"/>
<feature type="domain" description="Acyltransferase 3" evidence="2">
    <location>
        <begin position="7"/>
        <end position="314"/>
    </location>
</feature>
<feature type="transmembrane region" description="Helical" evidence="1">
    <location>
        <begin position="37"/>
        <end position="58"/>
    </location>
</feature>
<feature type="transmembrane region" description="Helical" evidence="1">
    <location>
        <begin position="181"/>
        <end position="203"/>
    </location>
</feature>
<dbReference type="Pfam" id="PF01757">
    <property type="entry name" value="Acyl_transf_3"/>
    <property type="match status" value="1"/>
</dbReference>
<dbReference type="InterPro" id="IPR050879">
    <property type="entry name" value="Acyltransferase_3"/>
</dbReference>
<keyword evidence="3" id="KW-0012">Acyltransferase</keyword>
<feature type="transmembrane region" description="Helical" evidence="1">
    <location>
        <begin position="79"/>
        <end position="100"/>
    </location>
</feature>
<keyword evidence="1" id="KW-1133">Transmembrane helix</keyword>
<evidence type="ECO:0000259" key="2">
    <source>
        <dbReference type="Pfam" id="PF01757"/>
    </source>
</evidence>
<evidence type="ECO:0000313" key="4">
    <source>
        <dbReference type="Proteomes" id="UP000324133"/>
    </source>
</evidence>
<reference evidence="3 4" key="1">
    <citation type="submission" date="2019-07" db="EMBL/GenBank/DDBJ databases">
        <title>Rufibacter sp. nov., isolated from lake sediment.</title>
        <authorList>
            <person name="Qu J.-H."/>
        </authorList>
    </citation>
    <scope>NUCLEOTIDE SEQUENCE [LARGE SCALE GENOMIC DNA]</scope>
    <source>
        <strain evidence="3 4">NBS58-1</strain>
    </source>
</reference>
<dbReference type="GO" id="GO:0016020">
    <property type="term" value="C:membrane"/>
    <property type="evidence" value="ECO:0007669"/>
    <property type="project" value="TreeGrafter"/>
</dbReference>
<keyword evidence="4" id="KW-1185">Reference proteome</keyword>
<dbReference type="InterPro" id="IPR002656">
    <property type="entry name" value="Acyl_transf_3_dom"/>
</dbReference>
<comment type="caution">
    <text evidence="3">The sequence shown here is derived from an EMBL/GenBank/DDBJ whole genome shotgun (WGS) entry which is preliminary data.</text>
</comment>
<name>A0A5B6TIP8_9BACT</name>